<feature type="binding site" evidence="11">
    <location>
        <position position="236"/>
    </location>
    <ligand>
        <name>Zn(2+)</name>
        <dbReference type="ChEBI" id="CHEBI:29105"/>
        <label>2</label>
        <note>catalytic</note>
    </ligand>
</feature>
<feature type="binding site" evidence="11">
    <location>
        <position position="185"/>
    </location>
    <ligand>
        <name>Ca(2+)</name>
        <dbReference type="ChEBI" id="CHEBI:29108"/>
        <label>3</label>
    </ligand>
</feature>
<keyword evidence="11" id="KW-0106">Calcium</keyword>
<reference evidence="15 16" key="1">
    <citation type="journal article" date="2014" name="PLoS ONE">
        <title>Global Analysis of Gene Expression Profiles in Physic Nut (Jatropha curcas L.) Seedlings Exposed to Salt Stress.</title>
        <authorList>
            <person name="Zhang L."/>
            <person name="Zhang C."/>
            <person name="Wu P."/>
            <person name="Chen Y."/>
            <person name="Li M."/>
            <person name="Jiang H."/>
            <person name="Wu G."/>
        </authorList>
    </citation>
    <scope>NUCLEOTIDE SEQUENCE [LARGE SCALE GENOMIC DNA]</scope>
    <source>
        <strain evidence="16">cv. GZQX0401</strain>
        <tissue evidence="15">Young leaves</tissue>
    </source>
</reference>
<keyword evidence="5" id="KW-0378">Hydrolase</keyword>
<protein>
    <recommendedName>
        <fullName evidence="14">Peptidase metallopeptidase domain-containing protein</fullName>
    </recommendedName>
</protein>
<dbReference type="GO" id="GO:0030198">
    <property type="term" value="P:extracellular matrix organization"/>
    <property type="evidence" value="ECO:0007669"/>
    <property type="project" value="TreeGrafter"/>
</dbReference>
<evidence type="ECO:0000256" key="8">
    <source>
        <dbReference type="ARBA" id="ARBA00023145"/>
    </source>
</evidence>
<evidence type="ECO:0000256" key="3">
    <source>
        <dbReference type="ARBA" id="ARBA00022723"/>
    </source>
</evidence>
<sequence length="270" mass="29898">MGEKNKKIHQLKEYLEQFGYMNKKGSVSLDSNSFDGDLESAIKTYQLNYRLDPTGTLDSETVETMIKPRCGVPDIINGTNRMQNGNISPSSSPSPSPSSSPNSFHTVSHYAFFPGTPKWEASKYHLTYEFGPQTPPIAIEVISQAFQTWANNSHFTFERGTDITTADIKIRFRKRDHGDGIPFDGRGGILAHAYSPQDGRFHFDAEENWVTGAREGAYDLGTVALHEIGHLLGLEHSSVEEAIMYPTIPSGATKGLHKDDIDGIQALYKA</sequence>
<dbReference type="InterPro" id="IPR021190">
    <property type="entry name" value="Pept_M10A"/>
</dbReference>
<feature type="binding site" evidence="11">
    <location>
        <position position="207"/>
    </location>
    <ligand>
        <name>Ca(2+)</name>
        <dbReference type="ChEBI" id="CHEBI:29108"/>
        <label>3</label>
    </ligand>
</feature>
<feature type="binding site" evidence="11">
    <location>
        <position position="192"/>
    </location>
    <ligand>
        <name>Zn(2+)</name>
        <dbReference type="ChEBI" id="CHEBI:29105"/>
        <label>1</label>
    </ligand>
</feature>
<evidence type="ECO:0000256" key="11">
    <source>
        <dbReference type="PIRSR" id="PIRSR621190-2"/>
    </source>
</evidence>
<dbReference type="AlphaFoldDB" id="A0A067LLY6"/>
<keyword evidence="6 11" id="KW-0862">Zinc</keyword>
<dbReference type="GO" id="GO:0004222">
    <property type="term" value="F:metalloendopeptidase activity"/>
    <property type="evidence" value="ECO:0007669"/>
    <property type="project" value="InterPro"/>
</dbReference>
<feature type="binding site" evidence="11">
    <location>
        <position position="179"/>
    </location>
    <ligand>
        <name>Zn(2+)</name>
        <dbReference type="ChEBI" id="CHEBI:29105"/>
        <label>1</label>
    </ligand>
</feature>
<gene>
    <name evidence="15" type="ORF">JCGZ_09668</name>
</gene>
<dbReference type="OrthoDB" id="406838at2759"/>
<comment type="similarity">
    <text evidence="1">Belongs to the peptidase M10A family. Matrix metalloproteinases (MMPs) subfamily.</text>
</comment>
<comment type="cofactor">
    <cofactor evidence="11">
        <name>Ca(2+)</name>
        <dbReference type="ChEBI" id="CHEBI:29108"/>
    </cofactor>
    <text evidence="11">Can bind about 5 Ca(2+) ions per subunit.</text>
</comment>
<evidence type="ECO:0000256" key="12">
    <source>
        <dbReference type="PIRSR" id="PIRSR621190-5"/>
    </source>
</evidence>
<dbReference type="SUPFAM" id="SSF55486">
    <property type="entry name" value="Metalloproteases ('zincins'), catalytic domain"/>
    <property type="match status" value="1"/>
</dbReference>
<dbReference type="PRINTS" id="PR00138">
    <property type="entry name" value="MATRIXIN"/>
</dbReference>
<evidence type="ECO:0000313" key="16">
    <source>
        <dbReference type="Proteomes" id="UP000027138"/>
    </source>
</evidence>
<keyword evidence="8" id="KW-0865">Zymogen</keyword>
<evidence type="ECO:0000259" key="14">
    <source>
        <dbReference type="SMART" id="SM00235"/>
    </source>
</evidence>
<dbReference type="CDD" id="cd04278">
    <property type="entry name" value="ZnMc_MMP"/>
    <property type="match status" value="1"/>
</dbReference>
<accession>A0A067LLY6</accession>
<feature type="binding site" evidence="11">
    <location>
        <position position="167"/>
    </location>
    <ligand>
        <name>Ca(2+)</name>
        <dbReference type="ChEBI" id="CHEBI:29108"/>
        <label>2</label>
    </ligand>
</feature>
<evidence type="ECO:0000256" key="1">
    <source>
        <dbReference type="ARBA" id="ARBA00009614"/>
    </source>
</evidence>
<dbReference type="PANTHER" id="PTHR10201:SF213">
    <property type="entry name" value="METALLOENDOPROTEINASE 2-MMP-LIKE"/>
    <property type="match status" value="1"/>
</dbReference>
<evidence type="ECO:0000256" key="9">
    <source>
        <dbReference type="ARBA" id="ARBA00023180"/>
    </source>
</evidence>
<dbReference type="InterPro" id="IPR036365">
    <property type="entry name" value="PGBD-like_sf"/>
</dbReference>
<dbReference type="InterPro" id="IPR001818">
    <property type="entry name" value="Pept_M10_metallopeptidase"/>
</dbReference>
<feature type="active site" evidence="10">
    <location>
        <position position="227"/>
    </location>
</feature>
<dbReference type="GO" id="GO:0006508">
    <property type="term" value="P:proteolysis"/>
    <property type="evidence" value="ECO:0007669"/>
    <property type="project" value="UniProtKB-KW"/>
</dbReference>
<dbReference type="Pfam" id="PF00413">
    <property type="entry name" value="Peptidase_M10"/>
    <property type="match status" value="1"/>
</dbReference>
<proteinExistence type="inferred from homology"/>
<evidence type="ECO:0000313" key="15">
    <source>
        <dbReference type="EMBL" id="KDP45419.1"/>
    </source>
</evidence>
<feature type="compositionally biased region" description="Polar residues" evidence="13">
    <location>
        <begin position="77"/>
        <end position="87"/>
    </location>
</feature>
<keyword evidence="4" id="KW-0732">Signal</keyword>
<dbReference type="GO" id="GO:0031012">
    <property type="term" value="C:extracellular matrix"/>
    <property type="evidence" value="ECO:0007669"/>
    <property type="project" value="InterPro"/>
</dbReference>
<feature type="binding site" evidence="11">
    <location>
        <position position="230"/>
    </location>
    <ligand>
        <name>Zn(2+)</name>
        <dbReference type="ChEBI" id="CHEBI:29105"/>
        <label>2</label>
        <note>catalytic</note>
    </ligand>
</feature>
<feature type="binding site" evidence="11">
    <location>
        <position position="177"/>
    </location>
    <ligand>
        <name>Zn(2+)</name>
        <dbReference type="ChEBI" id="CHEBI:29105"/>
        <label>1</label>
    </ligand>
</feature>
<dbReference type="EMBL" id="KK914232">
    <property type="protein sequence ID" value="KDP45419.1"/>
    <property type="molecule type" value="Genomic_DNA"/>
</dbReference>
<dbReference type="SUPFAM" id="SSF47090">
    <property type="entry name" value="PGBD-like"/>
    <property type="match status" value="1"/>
</dbReference>
<keyword evidence="2" id="KW-0645">Protease</keyword>
<feature type="binding site" evidence="11">
    <location>
        <position position="207"/>
    </location>
    <ligand>
        <name>Ca(2+)</name>
        <dbReference type="ChEBI" id="CHEBI:29108"/>
        <label>1</label>
    </ligand>
</feature>
<dbReference type="PROSITE" id="PS00546">
    <property type="entry name" value="CYSTEINE_SWITCH"/>
    <property type="match status" value="1"/>
</dbReference>
<dbReference type="MEROPS" id="M10.A01"/>
<dbReference type="FunFam" id="3.40.390.10:FF:000018">
    <property type="entry name" value="Metalloendoproteinase 1"/>
    <property type="match status" value="1"/>
</dbReference>
<evidence type="ECO:0000256" key="13">
    <source>
        <dbReference type="SAM" id="MobiDB-lite"/>
    </source>
</evidence>
<feature type="binding site" evidence="11">
    <location>
        <position position="184"/>
    </location>
    <ligand>
        <name>Ca(2+)</name>
        <dbReference type="ChEBI" id="CHEBI:29108"/>
        <label>3</label>
    </ligand>
</feature>
<dbReference type="STRING" id="180498.A0A067LLY6"/>
<dbReference type="Gene3D" id="3.40.390.10">
    <property type="entry name" value="Collagenase (Catalytic Domain)"/>
    <property type="match status" value="1"/>
</dbReference>
<dbReference type="InterPro" id="IPR002477">
    <property type="entry name" value="Peptidoglycan-bd-like"/>
</dbReference>
<dbReference type="InterPro" id="IPR024079">
    <property type="entry name" value="MetalloPept_cat_dom_sf"/>
</dbReference>
<evidence type="ECO:0000256" key="4">
    <source>
        <dbReference type="ARBA" id="ARBA00022729"/>
    </source>
</evidence>
<keyword evidence="9" id="KW-0325">Glycoprotein</keyword>
<dbReference type="InterPro" id="IPR021158">
    <property type="entry name" value="Pept_M10A_Zn_BS"/>
</dbReference>
<dbReference type="Proteomes" id="UP000027138">
    <property type="component" value="Unassembled WGS sequence"/>
</dbReference>
<feature type="binding site" evidence="11">
    <location>
        <position position="244"/>
    </location>
    <ligand>
        <name>Zn(2+)</name>
        <dbReference type="ChEBI" id="CHEBI:29105"/>
        <label>2</label>
        <note>catalytic</note>
    </ligand>
</feature>
<organism evidence="15 16">
    <name type="scientific">Jatropha curcas</name>
    <name type="common">Barbados nut</name>
    <dbReference type="NCBI Taxonomy" id="180498"/>
    <lineage>
        <taxon>Eukaryota</taxon>
        <taxon>Viridiplantae</taxon>
        <taxon>Streptophyta</taxon>
        <taxon>Embryophyta</taxon>
        <taxon>Tracheophyta</taxon>
        <taxon>Spermatophyta</taxon>
        <taxon>Magnoliopsida</taxon>
        <taxon>eudicotyledons</taxon>
        <taxon>Gunneridae</taxon>
        <taxon>Pentapetalae</taxon>
        <taxon>rosids</taxon>
        <taxon>fabids</taxon>
        <taxon>Malpighiales</taxon>
        <taxon>Euphorbiaceae</taxon>
        <taxon>Crotonoideae</taxon>
        <taxon>Jatropheae</taxon>
        <taxon>Jatropha</taxon>
    </lineage>
</organism>
<dbReference type="GO" id="GO:0030574">
    <property type="term" value="P:collagen catabolic process"/>
    <property type="evidence" value="ECO:0007669"/>
    <property type="project" value="TreeGrafter"/>
</dbReference>
<evidence type="ECO:0000256" key="10">
    <source>
        <dbReference type="PIRSR" id="PIRSR621190-1"/>
    </source>
</evidence>
<keyword evidence="16" id="KW-1185">Reference proteome</keyword>
<dbReference type="InterPro" id="IPR033739">
    <property type="entry name" value="M10A_MMP"/>
</dbReference>
<evidence type="ECO:0000256" key="7">
    <source>
        <dbReference type="ARBA" id="ARBA00023049"/>
    </source>
</evidence>
<feature type="region of interest" description="Disordered" evidence="13">
    <location>
        <begin position="73"/>
        <end position="102"/>
    </location>
</feature>
<feature type="domain" description="Peptidase metallopeptidase" evidence="14">
    <location>
        <begin position="115"/>
        <end position="270"/>
    </location>
</feature>
<dbReference type="PANTHER" id="PTHR10201">
    <property type="entry name" value="MATRIX METALLOPROTEINASE"/>
    <property type="match status" value="1"/>
</dbReference>
<evidence type="ECO:0000256" key="6">
    <source>
        <dbReference type="ARBA" id="ARBA00022833"/>
    </source>
</evidence>
<comment type="cofactor">
    <cofactor evidence="11">
        <name>Zn(2+)</name>
        <dbReference type="ChEBI" id="CHEBI:29105"/>
    </cofactor>
    <text evidence="11">Binds 2 Zn(2+) ions per subunit.</text>
</comment>
<keyword evidence="3 11" id="KW-0479">Metal-binding</keyword>
<feature type="short sequence motif" description="Cysteine switch" evidence="12">
    <location>
        <begin position="68"/>
        <end position="107"/>
    </location>
</feature>
<feature type="binding site" evidence="11">
    <location>
        <position position="204"/>
    </location>
    <ligand>
        <name>Ca(2+)</name>
        <dbReference type="ChEBI" id="CHEBI:29108"/>
        <label>3</label>
    </ligand>
</feature>
<name>A0A067LLY6_JATCU</name>
<keyword evidence="7" id="KW-0482">Metalloprotease</keyword>
<dbReference type="SMART" id="SM00235">
    <property type="entry name" value="ZnMc"/>
    <property type="match status" value="1"/>
</dbReference>
<feature type="binding site" evidence="11">
    <location>
        <position position="202"/>
    </location>
    <ligand>
        <name>Zn(2+)</name>
        <dbReference type="ChEBI" id="CHEBI:29105"/>
        <label>1</label>
    </ligand>
</feature>
<dbReference type="InterPro" id="IPR006026">
    <property type="entry name" value="Peptidase_Metallo"/>
</dbReference>
<evidence type="ECO:0000256" key="5">
    <source>
        <dbReference type="ARBA" id="ARBA00022801"/>
    </source>
</evidence>
<dbReference type="GO" id="GO:0008270">
    <property type="term" value="F:zinc ion binding"/>
    <property type="evidence" value="ECO:0007669"/>
    <property type="project" value="InterPro"/>
</dbReference>
<feature type="binding site" evidence="11">
    <location>
        <position position="226"/>
    </location>
    <ligand>
        <name>Zn(2+)</name>
        <dbReference type="ChEBI" id="CHEBI:29105"/>
        <label>2</label>
        <note>catalytic</note>
    </ligand>
</feature>
<dbReference type="Pfam" id="PF01471">
    <property type="entry name" value="PG_binding_1"/>
    <property type="match status" value="1"/>
</dbReference>
<feature type="binding site" description="in inhibited form" evidence="11">
    <location>
        <position position="70"/>
    </location>
    <ligand>
        <name>Zn(2+)</name>
        <dbReference type="ChEBI" id="CHEBI:29105"/>
        <label>2</label>
        <note>catalytic</note>
    </ligand>
</feature>
<evidence type="ECO:0000256" key="2">
    <source>
        <dbReference type="ARBA" id="ARBA00022670"/>
    </source>
</evidence>